<proteinExistence type="predicted"/>
<protein>
    <submittedName>
        <fullName evidence="2">Uncharacterized protein</fullName>
    </submittedName>
</protein>
<evidence type="ECO:0000313" key="2">
    <source>
        <dbReference type="EMBL" id="UPK67966.1"/>
    </source>
</evidence>
<keyword evidence="1" id="KW-0812">Transmembrane</keyword>
<reference evidence="2 3" key="1">
    <citation type="submission" date="2022-04" db="EMBL/GenBank/DDBJ databases">
        <title>The arsenic-methylating capacity of Chitinophaga filiformis YT5 during chitin decomposition.</title>
        <authorList>
            <person name="Chen G."/>
            <person name="Liang Y."/>
        </authorList>
    </citation>
    <scope>NUCLEOTIDE SEQUENCE [LARGE SCALE GENOMIC DNA]</scope>
    <source>
        <strain evidence="2 3">YT5</strain>
    </source>
</reference>
<accession>A0ABY4HZW0</accession>
<dbReference type="EMBL" id="CP095855">
    <property type="protein sequence ID" value="UPK67966.1"/>
    <property type="molecule type" value="Genomic_DNA"/>
</dbReference>
<evidence type="ECO:0000313" key="3">
    <source>
        <dbReference type="Proteomes" id="UP000830198"/>
    </source>
</evidence>
<gene>
    <name evidence="2" type="ORF">MYF79_23725</name>
</gene>
<keyword evidence="3" id="KW-1185">Reference proteome</keyword>
<dbReference type="RefSeq" id="WP_247810308.1">
    <property type="nucleotide sequence ID" value="NZ_CP095855.1"/>
</dbReference>
<keyword evidence="1" id="KW-0472">Membrane</keyword>
<sequence>MAGELPITYRYGLGKDLGGFQLILHKVPEIPSEAAMKFRHKRKAVALAFIYCVASLPLSGFPALASELIF</sequence>
<dbReference type="Proteomes" id="UP000830198">
    <property type="component" value="Chromosome"/>
</dbReference>
<name>A0ABY4HZW0_CHIFI</name>
<evidence type="ECO:0000256" key="1">
    <source>
        <dbReference type="SAM" id="Phobius"/>
    </source>
</evidence>
<keyword evidence="1" id="KW-1133">Transmembrane helix</keyword>
<feature type="transmembrane region" description="Helical" evidence="1">
    <location>
        <begin position="44"/>
        <end position="65"/>
    </location>
</feature>
<organism evidence="2 3">
    <name type="scientific">Chitinophaga filiformis</name>
    <name type="common">Myxococcus filiformis</name>
    <name type="synonym">Flexibacter filiformis</name>
    <dbReference type="NCBI Taxonomy" id="104663"/>
    <lineage>
        <taxon>Bacteria</taxon>
        <taxon>Pseudomonadati</taxon>
        <taxon>Bacteroidota</taxon>
        <taxon>Chitinophagia</taxon>
        <taxon>Chitinophagales</taxon>
        <taxon>Chitinophagaceae</taxon>
        <taxon>Chitinophaga</taxon>
    </lineage>
</organism>